<evidence type="ECO:0000313" key="2">
    <source>
        <dbReference type="EMBL" id="NKY48915.1"/>
    </source>
</evidence>
<gene>
    <name evidence="2" type="ORF">HGA08_01660</name>
</gene>
<organism evidence="2 3">
    <name type="scientific">Nocardia vermiculata</name>
    <dbReference type="NCBI Taxonomy" id="257274"/>
    <lineage>
        <taxon>Bacteria</taxon>
        <taxon>Bacillati</taxon>
        <taxon>Actinomycetota</taxon>
        <taxon>Actinomycetes</taxon>
        <taxon>Mycobacteriales</taxon>
        <taxon>Nocardiaceae</taxon>
        <taxon>Nocardia</taxon>
    </lineage>
</organism>
<dbReference type="RefSeq" id="WP_067869766.1">
    <property type="nucleotide sequence ID" value="NZ_JAAXOP010000001.1"/>
</dbReference>
<reference evidence="2 3" key="1">
    <citation type="submission" date="2020-04" db="EMBL/GenBank/DDBJ databases">
        <title>MicrobeNet Type strains.</title>
        <authorList>
            <person name="Nicholson A.C."/>
        </authorList>
    </citation>
    <scope>NUCLEOTIDE SEQUENCE [LARGE SCALE GENOMIC DNA]</scope>
    <source>
        <strain evidence="2 3">JCM 12354</strain>
    </source>
</reference>
<name>A0A846XTQ0_9NOCA</name>
<feature type="compositionally biased region" description="Low complexity" evidence="1">
    <location>
        <begin position="314"/>
        <end position="335"/>
    </location>
</feature>
<dbReference type="Gene3D" id="1.20.1260.20">
    <property type="entry name" value="PPE superfamily"/>
    <property type="match status" value="1"/>
</dbReference>
<evidence type="ECO:0008006" key="4">
    <source>
        <dbReference type="Google" id="ProtNLM"/>
    </source>
</evidence>
<sequence>MTEIPNEPSKINDHETSEGWEHWEIYNTFHPLDTTPAQEAKDLYNQLSIDFGRAADFFAARIRQSSSAAWQGPAAEASRQAVGDYAQRALDLSTALDSLHSSVARAVMDIADTKLNVPKPNSGVGWNIFNPEGWSLFNGSRSREAIDEAKDKARIAMTNHYVNPFAQANASIPVLPVPDSPTNPVNSWNPDQGPGVPGAIPPGGLQPGGISPGGDTPNGLETPGTPDAGEDTEQPGTPEEQGTSDSPQDPTATNPAAAQSPTAPTALDSTAPAGMGTTPSSMGSGTSGGPYSGGGTSAIPGGGLGSLPGGGPGKSVPGQPGTPGSLGSPAAAAAGKPGGAGMPGMGMGGMGGARGKQDSEENTHELPEWLRTMENAEELLGPDVPTIPGGVIGSNPEQAPPK</sequence>
<dbReference type="AlphaFoldDB" id="A0A846XTQ0"/>
<evidence type="ECO:0000256" key="1">
    <source>
        <dbReference type="SAM" id="MobiDB-lite"/>
    </source>
</evidence>
<feature type="compositionally biased region" description="Low complexity" evidence="1">
    <location>
        <begin position="250"/>
        <end position="266"/>
    </location>
</feature>
<feature type="compositionally biased region" description="Polar residues" evidence="1">
    <location>
        <begin position="240"/>
        <end position="249"/>
    </location>
</feature>
<dbReference type="InterPro" id="IPR038332">
    <property type="entry name" value="PPE_sf"/>
</dbReference>
<dbReference type="EMBL" id="JAAXOP010000001">
    <property type="protein sequence ID" value="NKY48915.1"/>
    <property type="molecule type" value="Genomic_DNA"/>
</dbReference>
<feature type="compositionally biased region" description="Gly residues" evidence="1">
    <location>
        <begin position="285"/>
        <end position="313"/>
    </location>
</feature>
<feature type="compositionally biased region" description="Basic and acidic residues" evidence="1">
    <location>
        <begin position="355"/>
        <end position="368"/>
    </location>
</feature>
<feature type="region of interest" description="Disordered" evidence="1">
    <location>
        <begin position="173"/>
        <end position="402"/>
    </location>
</feature>
<feature type="compositionally biased region" description="Gly residues" evidence="1">
    <location>
        <begin position="336"/>
        <end position="354"/>
    </location>
</feature>
<protein>
    <recommendedName>
        <fullName evidence="4">PPE family domain-containing protein</fullName>
    </recommendedName>
</protein>
<evidence type="ECO:0000313" key="3">
    <source>
        <dbReference type="Proteomes" id="UP000565711"/>
    </source>
</evidence>
<keyword evidence="3" id="KW-1185">Reference proteome</keyword>
<proteinExistence type="predicted"/>
<accession>A0A846XTQ0</accession>
<dbReference type="Proteomes" id="UP000565711">
    <property type="component" value="Unassembled WGS sequence"/>
</dbReference>
<feature type="compositionally biased region" description="Low complexity" evidence="1">
    <location>
        <begin position="274"/>
        <end position="284"/>
    </location>
</feature>
<comment type="caution">
    <text evidence="2">The sequence shown here is derived from an EMBL/GenBank/DDBJ whole genome shotgun (WGS) entry which is preliminary data.</text>
</comment>